<dbReference type="InterPro" id="IPR036412">
    <property type="entry name" value="HAD-like_sf"/>
</dbReference>
<dbReference type="FunFam" id="3.40.50.1000:FF:000036">
    <property type="entry name" value="HAD family hydrolase"/>
    <property type="match status" value="1"/>
</dbReference>
<dbReference type="OrthoDB" id="9800058at2"/>
<evidence type="ECO:0000256" key="4">
    <source>
        <dbReference type="ARBA" id="ARBA00022801"/>
    </source>
</evidence>
<dbReference type="GO" id="GO:0016787">
    <property type="term" value="F:hydrolase activity"/>
    <property type="evidence" value="ECO:0007669"/>
    <property type="project" value="UniProtKB-KW"/>
</dbReference>
<dbReference type="SFLD" id="SFLDG01135">
    <property type="entry name" value="C1.5.6:_HAD__Beta-PGM__Phospha"/>
    <property type="match status" value="1"/>
</dbReference>
<dbReference type="PANTHER" id="PTHR46193:SF18">
    <property type="entry name" value="HEXITOL PHOSPHATASE B"/>
    <property type="match status" value="1"/>
</dbReference>
<dbReference type="PANTHER" id="PTHR46193">
    <property type="entry name" value="6-PHOSPHOGLUCONATE PHOSPHATASE"/>
    <property type="match status" value="1"/>
</dbReference>
<dbReference type="Gene3D" id="1.10.150.240">
    <property type="entry name" value="Putative phosphatase, domain 2"/>
    <property type="match status" value="1"/>
</dbReference>
<dbReference type="Proteomes" id="UP000286908">
    <property type="component" value="Unassembled WGS sequence"/>
</dbReference>
<evidence type="ECO:0000256" key="1">
    <source>
        <dbReference type="ARBA" id="ARBA00001946"/>
    </source>
</evidence>
<evidence type="ECO:0000256" key="6">
    <source>
        <dbReference type="ARBA" id="ARBA00023277"/>
    </source>
</evidence>
<organism evidence="7 8">
    <name type="scientific">Morganella morganii</name>
    <name type="common">Proteus morganii</name>
    <dbReference type="NCBI Taxonomy" id="582"/>
    <lineage>
        <taxon>Bacteria</taxon>
        <taxon>Pseudomonadati</taxon>
        <taxon>Pseudomonadota</taxon>
        <taxon>Gammaproteobacteria</taxon>
        <taxon>Enterobacterales</taxon>
        <taxon>Morganellaceae</taxon>
        <taxon>Morganella</taxon>
    </lineage>
</organism>
<evidence type="ECO:0000256" key="5">
    <source>
        <dbReference type="ARBA" id="ARBA00022842"/>
    </source>
</evidence>
<protein>
    <submittedName>
        <fullName evidence="7">2-deoxyglucose-6-phosphatase</fullName>
    </submittedName>
</protein>
<sequence>MSHTLPVQAAIFDMDGLLIDSEPFWLQSENQVFSSIGLDMSLRDKLPDMLGLRIDQVVELWYHASPWQTPSKQDVIQRIIDSTIAMVEKERPLLPGVEHALSLCQSQGLKIALASASPLYMLESVLEMFNIRHYFDAVVSAGDLPYSKPHPQVYLNAADALGVPPVQCVALEDSVNGMIACKAARMRSVVVPAAEMAADPRWSLADYRLSSLNELTAAMVR</sequence>
<gene>
    <name evidence="7" type="ORF">CKG00_03000</name>
</gene>
<dbReference type="EMBL" id="NRQY01000001">
    <property type="protein sequence ID" value="RUT65486.1"/>
    <property type="molecule type" value="Genomic_DNA"/>
</dbReference>
<dbReference type="InterPro" id="IPR051600">
    <property type="entry name" value="Beta-PGM-like"/>
</dbReference>
<dbReference type="InterPro" id="IPR041492">
    <property type="entry name" value="HAD_2"/>
</dbReference>
<dbReference type="AlphaFoldDB" id="A0A433ZTN9"/>
<evidence type="ECO:0000313" key="7">
    <source>
        <dbReference type="EMBL" id="RUT65486.1"/>
    </source>
</evidence>
<dbReference type="NCBIfam" id="NF008087">
    <property type="entry name" value="PRK10826.1"/>
    <property type="match status" value="1"/>
</dbReference>
<dbReference type="SUPFAM" id="SSF56784">
    <property type="entry name" value="HAD-like"/>
    <property type="match status" value="1"/>
</dbReference>
<dbReference type="GO" id="GO:0000287">
    <property type="term" value="F:magnesium ion binding"/>
    <property type="evidence" value="ECO:0007669"/>
    <property type="project" value="UniProtKB-ARBA"/>
</dbReference>
<name>A0A433ZTN9_MORMO</name>
<dbReference type="InterPro" id="IPR006439">
    <property type="entry name" value="HAD-SF_hydro_IA"/>
</dbReference>
<accession>A0A433ZTN9</accession>
<reference evidence="7 8" key="1">
    <citation type="submission" date="2017-08" db="EMBL/GenBank/DDBJ databases">
        <title>Draft genome sequence of pheromone producing symbiont Morganella morganii, of the female New Zealand grass grub Costelytra giveni.</title>
        <authorList>
            <person name="Laugraud A."/>
            <person name="Young S.D."/>
            <person name="Hurst M.H."/>
        </authorList>
    </citation>
    <scope>NUCLEOTIDE SEQUENCE [LARGE SCALE GENOMIC DNA]</scope>
    <source>
        <strain evidence="7 8">MMsCG</strain>
    </source>
</reference>
<evidence type="ECO:0000256" key="3">
    <source>
        <dbReference type="ARBA" id="ARBA00022723"/>
    </source>
</evidence>
<dbReference type="Gene3D" id="3.40.50.1000">
    <property type="entry name" value="HAD superfamily/HAD-like"/>
    <property type="match status" value="1"/>
</dbReference>
<evidence type="ECO:0000256" key="2">
    <source>
        <dbReference type="ARBA" id="ARBA00006171"/>
    </source>
</evidence>
<evidence type="ECO:0000313" key="8">
    <source>
        <dbReference type="Proteomes" id="UP000286908"/>
    </source>
</evidence>
<keyword evidence="5" id="KW-0460">Magnesium</keyword>
<keyword evidence="6" id="KW-0119">Carbohydrate metabolism</keyword>
<dbReference type="SFLD" id="SFLDG01129">
    <property type="entry name" value="C1.5:_HAD__Beta-PGM__Phosphata"/>
    <property type="match status" value="1"/>
</dbReference>
<dbReference type="InterPro" id="IPR023198">
    <property type="entry name" value="PGP-like_dom2"/>
</dbReference>
<comment type="caution">
    <text evidence="7">The sequence shown here is derived from an EMBL/GenBank/DDBJ whole genome shotgun (WGS) entry which is preliminary data.</text>
</comment>
<dbReference type="NCBIfam" id="TIGR01509">
    <property type="entry name" value="HAD-SF-IA-v3"/>
    <property type="match status" value="1"/>
</dbReference>
<comment type="cofactor">
    <cofactor evidence="1">
        <name>Mg(2+)</name>
        <dbReference type="ChEBI" id="CHEBI:18420"/>
    </cofactor>
</comment>
<proteinExistence type="inferred from homology"/>
<dbReference type="Pfam" id="PF13419">
    <property type="entry name" value="HAD_2"/>
    <property type="match status" value="1"/>
</dbReference>
<keyword evidence="4" id="KW-0378">Hydrolase</keyword>
<dbReference type="InterPro" id="IPR023214">
    <property type="entry name" value="HAD_sf"/>
</dbReference>
<comment type="similarity">
    <text evidence="2">Belongs to the HAD-like hydrolase superfamily. CbbY/CbbZ/Gph/YieH family.</text>
</comment>
<dbReference type="SFLD" id="SFLDS00003">
    <property type="entry name" value="Haloacid_Dehalogenase"/>
    <property type="match status" value="1"/>
</dbReference>
<keyword evidence="3" id="KW-0479">Metal-binding</keyword>
<dbReference type="PRINTS" id="PR00413">
    <property type="entry name" value="HADHALOGNASE"/>
</dbReference>